<dbReference type="EMBL" id="CM042010">
    <property type="protein sequence ID" value="KAI3779281.1"/>
    <property type="molecule type" value="Genomic_DNA"/>
</dbReference>
<protein>
    <submittedName>
        <fullName evidence="1">Uncharacterized protein</fullName>
    </submittedName>
</protein>
<evidence type="ECO:0000313" key="2">
    <source>
        <dbReference type="Proteomes" id="UP001055811"/>
    </source>
</evidence>
<name>A0ACB9G882_CICIN</name>
<keyword evidence="2" id="KW-1185">Reference proteome</keyword>
<comment type="caution">
    <text evidence="1">The sequence shown here is derived from an EMBL/GenBank/DDBJ whole genome shotgun (WGS) entry which is preliminary data.</text>
</comment>
<sequence length="83" mass="9246">MTNSVEHLQKDMDFHRSWPPLIDKLVPDGADPTDDEAGRNAVVDESMCLGDESADCSYSNPVENEVNSLDLNSDPIQVAWIRE</sequence>
<reference evidence="2" key="1">
    <citation type="journal article" date="2022" name="Mol. Ecol. Resour.">
        <title>The genomes of chicory, endive, great burdock and yacon provide insights into Asteraceae palaeo-polyploidization history and plant inulin production.</title>
        <authorList>
            <person name="Fan W."/>
            <person name="Wang S."/>
            <person name="Wang H."/>
            <person name="Wang A."/>
            <person name="Jiang F."/>
            <person name="Liu H."/>
            <person name="Zhao H."/>
            <person name="Xu D."/>
            <person name="Zhang Y."/>
        </authorList>
    </citation>
    <scope>NUCLEOTIDE SEQUENCE [LARGE SCALE GENOMIC DNA]</scope>
    <source>
        <strain evidence="2">cv. Punajuju</strain>
    </source>
</reference>
<accession>A0ACB9G882</accession>
<proteinExistence type="predicted"/>
<organism evidence="1 2">
    <name type="scientific">Cichorium intybus</name>
    <name type="common">Chicory</name>
    <dbReference type="NCBI Taxonomy" id="13427"/>
    <lineage>
        <taxon>Eukaryota</taxon>
        <taxon>Viridiplantae</taxon>
        <taxon>Streptophyta</taxon>
        <taxon>Embryophyta</taxon>
        <taxon>Tracheophyta</taxon>
        <taxon>Spermatophyta</taxon>
        <taxon>Magnoliopsida</taxon>
        <taxon>eudicotyledons</taxon>
        <taxon>Gunneridae</taxon>
        <taxon>Pentapetalae</taxon>
        <taxon>asterids</taxon>
        <taxon>campanulids</taxon>
        <taxon>Asterales</taxon>
        <taxon>Asteraceae</taxon>
        <taxon>Cichorioideae</taxon>
        <taxon>Cichorieae</taxon>
        <taxon>Cichoriinae</taxon>
        <taxon>Cichorium</taxon>
    </lineage>
</organism>
<evidence type="ECO:0000313" key="1">
    <source>
        <dbReference type="EMBL" id="KAI3779281.1"/>
    </source>
</evidence>
<reference evidence="1 2" key="2">
    <citation type="journal article" date="2022" name="Mol. Ecol. Resour.">
        <title>The genomes of chicory, endive, great burdock and yacon provide insights into Asteraceae paleo-polyploidization history and plant inulin production.</title>
        <authorList>
            <person name="Fan W."/>
            <person name="Wang S."/>
            <person name="Wang H."/>
            <person name="Wang A."/>
            <person name="Jiang F."/>
            <person name="Liu H."/>
            <person name="Zhao H."/>
            <person name="Xu D."/>
            <person name="Zhang Y."/>
        </authorList>
    </citation>
    <scope>NUCLEOTIDE SEQUENCE [LARGE SCALE GENOMIC DNA]</scope>
    <source>
        <strain evidence="2">cv. Punajuju</strain>
        <tissue evidence="1">Leaves</tissue>
    </source>
</reference>
<gene>
    <name evidence="1" type="ORF">L2E82_08932</name>
</gene>
<dbReference type="Proteomes" id="UP001055811">
    <property type="component" value="Linkage Group LG02"/>
</dbReference>